<evidence type="ECO:0008006" key="3">
    <source>
        <dbReference type="Google" id="ProtNLM"/>
    </source>
</evidence>
<keyword evidence="2" id="KW-1185">Reference proteome</keyword>
<gene>
    <name evidence="1" type="ORF">H8B22_12230</name>
</gene>
<reference evidence="1 2" key="1">
    <citation type="submission" date="2020-08" db="EMBL/GenBank/DDBJ databases">
        <title>Lysobacter sp. II4 sp. nov., isolated from soil.</title>
        <authorList>
            <person name="Woo C.Y."/>
            <person name="Kim J."/>
        </authorList>
    </citation>
    <scope>NUCLEOTIDE SEQUENCE [LARGE SCALE GENOMIC DNA]</scope>
    <source>
        <strain evidence="1 2">II4</strain>
    </source>
</reference>
<dbReference type="RefSeq" id="WP_187711688.1">
    <property type="nucleotide sequence ID" value="NZ_CP060820.1"/>
</dbReference>
<dbReference type="EMBL" id="CP060820">
    <property type="protein sequence ID" value="QNP40246.1"/>
    <property type="molecule type" value="Genomic_DNA"/>
</dbReference>
<sequence length="215" mass="24232">MNAMLTATIPLPAILDQPSPIGPGRRHCIDNFHLTAASVDRFNALLARLGRRNAPLDCDRLATAARELRDRVNGTGEPACILQRMKRLEAAAKMLNDSQWEPIDDAGAVAALMVHYVTGRYQLLPNSLPTVGHLDDAIAVDAAWPALRDEVAAFLDYCRLRSLEAMLRGREIGAFQFSRNDWEDARRAEYTLEKQRRCIRENSYLPQREACFYVH</sequence>
<evidence type="ECO:0000313" key="1">
    <source>
        <dbReference type="EMBL" id="QNP40246.1"/>
    </source>
</evidence>
<name>A0A7H0FW30_9GAMM</name>
<dbReference type="KEGG" id="lsx:H8B22_12230"/>
<evidence type="ECO:0000313" key="2">
    <source>
        <dbReference type="Proteomes" id="UP000516018"/>
    </source>
</evidence>
<dbReference type="Proteomes" id="UP000516018">
    <property type="component" value="Chromosome"/>
</dbReference>
<dbReference type="AlphaFoldDB" id="A0A7H0FW30"/>
<proteinExistence type="predicted"/>
<protein>
    <recommendedName>
        <fullName evidence="3">DUF1232 domain-containing protein</fullName>
    </recommendedName>
</protein>
<accession>A0A7H0FW30</accession>
<organism evidence="1 2">
    <name type="scientific">Agrilutibacter terrestris</name>
    <dbReference type="NCBI Taxonomy" id="2865112"/>
    <lineage>
        <taxon>Bacteria</taxon>
        <taxon>Pseudomonadati</taxon>
        <taxon>Pseudomonadota</taxon>
        <taxon>Gammaproteobacteria</taxon>
        <taxon>Lysobacterales</taxon>
        <taxon>Lysobacteraceae</taxon>
        <taxon>Agrilutibacter</taxon>
    </lineage>
</organism>